<gene>
    <name evidence="8" type="ORF">PACLA_8A038111</name>
</gene>
<dbReference type="Proteomes" id="UP001152795">
    <property type="component" value="Unassembled WGS sequence"/>
</dbReference>
<dbReference type="Gene3D" id="3.10.20.370">
    <property type="match status" value="1"/>
</dbReference>
<dbReference type="SUPFAM" id="SSF52540">
    <property type="entry name" value="P-loop containing nucleoside triphosphate hydrolases"/>
    <property type="match status" value="1"/>
</dbReference>
<name>A0A7D9DKQ8_PARCT</name>
<dbReference type="CDD" id="cd09274">
    <property type="entry name" value="RNase_HI_RT_Ty3"/>
    <property type="match status" value="1"/>
</dbReference>
<evidence type="ECO:0000256" key="2">
    <source>
        <dbReference type="ARBA" id="ARBA00022679"/>
    </source>
</evidence>
<dbReference type="Pfam" id="PF00078">
    <property type="entry name" value="RVT_1"/>
    <property type="match status" value="1"/>
</dbReference>
<dbReference type="InterPro" id="IPR001969">
    <property type="entry name" value="Aspartic_peptidase_AS"/>
</dbReference>
<dbReference type="Gene3D" id="3.10.10.10">
    <property type="entry name" value="HIV Type 1 Reverse Transcriptase, subunit A, domain 1"/>
    <property type="match status" value="1"/>
</dbReference>
<sequence length="1134" mass="129841">HFAKSPKCPSDENSGLVDIKVGGVLCNFLIDSGSTCNVIDKSCWEKLKAKQIKCKSEKTATQIYSYGSSKPLIVAGKFTADVVCQGKEVKEAEFIVIEGTGKPLLGKKTAIQLNVLKIGPQPVISEGVNSVEDDNTFRDRMMKTYSGCFKGIGKLKDRQLEVNLDPNVKPVAQRARNIPYGLQSKVEKKLDELERQGIIEKVKGPAKWASPLVVVPKPNGDIRLCTDMRRANEAIVREKFPIPTVDDILHEINGSKVFSKLDLKYGYHQLELEEKSREITTTVTHKGHYRYTRLIFGMNNASEYYQYHIGDAIRDCEGVHNISDDIIVHGKDQAEHDERLEKLLMTLVEKNLTLNPEKCQFRMTELTFMGYLLSERGIGPTNTKVEAVKNARRPETASEVRSFLGLVNFSARFIPDLATTSEPLRQLTRKGVVFQWTKVHENAFNKLKSQLTNAESLAYFDKDAKTKIIADASPVGLGAVLIQEQDGEDRVVSYASRSLTSVERRYSQTEKEALGLVWACERFHVYLYGSKFELITDHKPLEVIYSKNSTPPARIQRWVLRLQSYDFTVTYRPGAQNIADALSRLTMNTSPSTDDAEDYIRFVAKNAVPNAITIQEVEKESDKDPELSKVRSCILTDDQWESVDVAYRSVRQELSVLGKWCNYLLVQNQCIIDYYSRWIEIDILKSITSSKIVQSLDRMFLTHGLPSYRTTPHGTTGKAPDEMLFKRRLRTKIPELVPFDKCDEEFNAISRKPAQIRNECLFGGMSYRTVSCRSWCKSTFPRENKMFYVKCHFAYNPRNDSLLPCQEAGLAFGKNEILHVFDRTDTWWWQARKERRLYKANLEKALKNKCLHSKKYENIFSTMAKRKKFKKTKIMYSSNYTNDFETVSILAYEEVIQLTPSSDIPRPVVLVGPRLVGRNELRRLLISSDPERFITPVNYPSRKQLDDENNNFFYTDSENCRTSSNTRRSFTTEHNGDFERILIESVRTLMNSGKCCVIVVPPQELAIVRTRELLPYVIFVKPPSLQRLRQTRLMSRVKSSSLQNHNQKVFTVTELICNWRKHVTRATRIPNHRLTHDDICSVGREIITINEEVTHRAPATLITTSEDVQRCGRQEFATSGIFLDKLQPRVLDER</sequence>
<keyword evidence="4" id="KW-0540">Nuclease</keyword>
<dbReference type="FunFam" id="3.30.70.270:FF:000026">
    <property type="entry name" value="Transposon Ty3-G Gag-Pol polyprotein"/>
    <property type="match status" value="1"/>
</dbReference>
<evidence type="ECO:0000313" key="8">
    <source>
        <dbReference type="EMBL" id="CAB3987669.1"/>
    </source>
</evidence>
<dbReference type="GO" id="GO:0003964">
    <property type="term" value="F:RNA-directed DNA polymerase activity"/>
    <property type="evidence" value="ECO:0007669"/>
    <property type="project" value="UniProtKB-KW"/>
</dbReference>
<dbReference type="GO" id="GO:0004519">
    <property type="term" value="F:endonuclease activity"/>
    <property type="evidence" value="ECO:0007669"/>
    <property type="project" value="UniProtKB-KW"/>
</dbReference>
<dbReference type="InterPro" id="IPR041373">
    <property type="entry name" value="RT_RNaseH"/>
</dbReference>
<dbReference type="SMART" id="SM00072">
    <property type="entry name" value="GuKc"/>
    <property type="match status" value="1"/>
</dbReference>
<keyword evidence="6" id="KW-0378">Hydrolase</keyword>
<evidence type="ECO:0000256" key="6">
    <source>
        <dbReference type="ARBA" id="ARBA00022801"/>
    </source>
</evidence>
<keyword evidence="7" id="KW-0695">RNA-directed DNA polymerase</keyword>
<dbReference type="Gene3D" id="3.40.50.300">
    <property type="entry name" value="P-loop containing nucleotide triphosphate hydrolases"/>
    <property type="match status" value="1"/>
</dbReference>
<dbReference type="SUPFAM" id="SSF56672">
    <property type="entry name" value="DNA/RNA polymerases"/>
    <property type="match status" value="1"/>
</dbReference>
<dbReference type="Gene3D" id="2.30.30.40">
    <property type="entry name" value="SH3 Domains"/>
    <property type="match status" value="1"/>
</dbReference>
<dbReference type="InterPro" id="IPR043128">
    <property type="entry name" value="Rev_trsase/Diguanyl_cyclase"/>
</dbReference>
<dbReference type="InterPro" id="IPR008144">
    <property type="entry name" value="Guanylate_kin-like_dom"/>
</dbReference>
<feature type="non-terminal residue" evidence="8">
    <location>
        <position position="1"/>
    </location>
</feature>
<dbReference type="InterPro" id="IPR043502">
    <property type="entry name" value="DNA/RNA_pol_sf"/>
</dbReference>
<dbReference type="PROSITE" id="PS50878">
    <property type="entry name" value="RT_POL"/>
    <property type="match status" value="1"/>
</dbReference>
<dbReference type="Pfam" id="PF17917">
    <property type="entry name" value="RT_RNaseH"/>
    <property type="match status" value="1"/>
</dbReference>
<keyword evidence="2" id="KW-0808">Transferase</keyword>
<evidence type="ECO:0000313" key="9">
    <source>
        <dbReference type="Proteomes" id="UP001152795"/>
    </source>
</evidence>
<dbReference type="InterPro" id="IPR027417">
    <property type="entry name" value="P-loop_NTPase"/>
</dbReference>
<dbReference type="Gene3D" id="2.40.70.10">
    <property type="entry name" value="Acid Proteases"/>
    <property type="match status" value="1"/>
</dbReference>
<dbReference type="InterPro" id="IPR000477">
    <property type="entry name" value="RT_dom"/>
</dbReference>
<evidence type="ECO:0000256" key="4">
    <source>
        <dbReference type="ARBA" id="ARBA00022722"/>
    </source>
</evidence>
<dbReference type="GO" id="GO:0004190">
    <property type="term" value="F:aspartic-type endopeptidase activity"/>
    <property type="evidence" value="ECO:0007669"/>
    <property type="project" value="InterPro"/>
</dbReference>
<dbReference type="PANTHER" id="PTHR37984">
    <property type="entry name" value="PROTEIN CBG26694"/>
    <property type="match status" value="1"/>
</dbReference>
<proteinExistence type="predicted"/>
<evidence type="ECO:0000256" key="1">
    <source>
        <dbReference type="ARBA" id="ARBA00012493"/>
    </source>
</evidence>
<dbReference type="SUPFAM" id="SSF50630">
    <property type="entry name" value="Acid proteases"/>
    <property type="match status" value="1"/>
</dbReference>
<dbReference type="Gene3D" id="3.30.70.270">
    <property type="match status" value="2"/>
</dbReference>
<dbReference type="PANTHER" id="PTHR37984:SF11">
    <property type="entry name" value="INTEGRASE CATALYTIC DOMAIN-CONTAINING PROTEIN"/>
    <property type="match status" value="1"/>
</dbReference>
<dbReference type="InterPro" id="IPR008145">
    <property type="entry name" value="GK/Ca_channel_bsu"/>
</dbReference>
<evidence type="ECO:0000256" key="7">
    <source>
        <dbReference type="ARBA" id="ARBA00022918"/>
    </source>
</evidence>
<dbReference type="InterPro" id="IPR050951">
    <property type="entry name" value="Retrovirus_Pol_polyprotein"/>
</dbReference>
<dbReference type="AlphaFoldDB" id="A0A7D9DKQ8"/>
<dbReference type="OrthoDB" id="439127at2759"/>
<dbReference type="PROSITE" id="PS00141">
    <property type="entry name" value="ASP_PROTEASE"/>
    <property type="match status" value="1"/>
</dbReference>
<keyword evidence="3" id="KW-0548">Nucleotidyltransferase</keyword>
<accession>A0A7D9DKQ8</accession>
<dbReference type="PROSITE" id="PS50052">
    <property type="entry name" value="GUANYLATE_KINASE_2"/>
    <property type="match status" value="1"/>
</dbReference>
<comment type="caution">
    <text evidence="8">The sequence shown here is derived from an EMBL/GenBank/DDBJ whole genome shotgun (WGS) entry which is preliminary data.</text>
</comment>
<dbReference type="EC" id="2.7.7.49" evidence="1"/>
<protein>
    <recommendedName>
        <fullName evidence="1">RNA-directed DNA polymerase</fullName>
        <ecNumber evidence="1">2.7.7.49</ecNumber>
    </recommendedName>
</protein>
<dbReference type="GO" id="GO:0006508">
    <property type="term" value="P:proteolysis"/>
    <property type="evidence" value="ECO:0007669"/>
    <property type="project" value="InterPro"/>
</dbReference>
<reference evidence="8" key="1">
    <citation type="submission" date="2020-04" db="EMBL/GenBank/DDBJ databases">
        <authorList>
            <person name="Alioto T."/>
            <person name="Alioto T."/>
            <person name="Gomez Garrido J."/>
        </authorList>
    </citation>
    <scope>NUCLEOTIDE SEQUENCE</scope>
    <source>
        <strain evidence="8">A484AB</strain>
    </source>
</reference>
<dbReference type="CDD" id="cd01647">
    <property type="entry name" value="RT_LTR"/>
    <property type="match status" value="1"/>
</dbReference>
<dbReference type="EMBL" id="CACRXK020001213">
    <property type="protein sequence ID" value="CAB3987669.1"/>
    <property type="molecule type" value="Genomic_DNA"/>
</dbReference>
<organism evidence="8 9">
    <name type="scientific">Paramuricea clavata</name>
    <name type="common">Red gorgonian</name>
    <name type="synonym">Violescent sea-whip</name>
    <dbReference type="NCBI Taxonomy" id="317549"/>
    <lineage>
        <taxon>Eukaryota</taxon>
        <taxon>Metazoa</taxon>
        <taxon>Cnidaria</taxon>
        <taxon>Anthozoa</taxon>
        <taxon>Octocorallia</taxon>
        <taxon>Malacalcyonacea</taxon>
        <taxon>Plexauridae</taxon>
        <taxon>Paramuricea</taxon>
    </lineage>
</organism>
<dbReference type="InterPro" id="IPR036028">
    <property type="entry name" value="SH3-like_dom_sf"/>
</dbReference>
<dbReference type="CDD" id="cd00303">
    <property type="entry name" value="retropepsin_like"/>
    <property type="match status" value="1"/>
</dbReference>
<dbReference type="SUPFAM" id="SSF50044">
    <property type="entry name" value="SH3-domain"/>
    <property type="match status" value="1"/>
</dbReference>
<keyword evidence="9" id="KW-1185">Reference proteome</keyword>
<dbReference type="Pfam" id="PF00625">
    <property type="entry name" value="Guanylate_kin"/>
    <property type="match status" value="1"/>
</dbReference>
<dbReference type="InterPro" id="IPR021109">
    <property type="entry name" value="Peptidase_aspartic_dom_sf"/>
</dbReference>
<keyword evidence="5" id="KW-0255">Endonuclease</keyword>
<evidence type="ECO:0000256" key="3">
    <source>
        <dbReference type="ARBA" id="ARBA00022695"/>
    </source>
</evidence>
<evidence type="ECO:0000256" key="5">
    <source>
        <dbReference type="ARBA" id="ARBA00022759"/>
    </source>
</evidence>
<dbReference type="FunFam" id="3.10.20.370:FF:000001">
    <property type="entry name" value="Retrovirus-related Pol polyprotein from transposon 17.6-like protein"/>
    <property type="match status" value="1"/>
</dbReference>
<feature type="non-terminal residue" evidence="8">
    <location>
        <position position="1134"/>
    </location>
</feature>